<sequence>MIIQTNGADLILPFSEKLTSPACRQRKGRWGGPVAHQSKACHLCAGHLAQNQGRVLSLKSTREATRNRAPARGGPQVAFREKDFINMQRKPITRGDGLESIMH</sequence>
<evidence type="ECO:0000313" key="1">
    <source>
        <dbReference type="EMBL" id="VCW76730.1"/>
    </source>
</evidence>
<dbReference type="EMBL" id="CYRY02007811">
    <property type="protein sequence ID" value="VCW76730.1"/>
    <property type="molecule type" value="Genomic_DNA"/>
</dbReference>
<accession>A0A9X9LM50</accession>
<evidence type="ECO:0000313" key="2">
    <source>
        <dbReference type="Proteomes" id="UP000269945"/>
    </source>
</evidence>
<proteinExistence type="predicted"/>
<reference evidence="1 2" key="1">
    <citation type="submission" date="2018-10" db="EMBL/GenBank/DDBJ databases">
        <authorList>
            <person name="Ekblom R."/>
            <person name="Jareborg N."/>
        </authorList>
    </citation>
    <scope>NUCLEOTIDE SEQUENCE [LARGE SCALE GENOMIC DNA]</scope>
    <source>
        <tissue evidence="1">Muscle</tissue>
    </source>
</reference>
<keyword evidence="2" id="KW-1185">Reference proteome</keyword>
<gene>
    <name evidence="1" type="ORF">BN2614_LOCUS1</name>
</gene>
<comment type="caution">
    <text evidence="1">The sequence shown here is derived from an EMBL/GenBank/DDBJ whole genome shotgun (WGS) entry which is preliminary data.</text>
</comment>
<organism evidence="1 2">
    <name type="scientific">Gulo gulo</name>
    <name type="common">Wolverine</name>
    <name type="synonym">Gluton</name>
    <dbReference type="NCBI Taxonomy" id="48420"/>
    <lineage>
        <taxon>Eukaryota</taxon>
        <taxon>Metazoa</taxon>
        <taxon>Chordata</taxon>
        <taxon>Craniata</taxon>
        <taxon>Vertebrata</taxon>
        <taxon>Euteleostomi</taxon>
        <taxon>Mammalia</taxon>
        <taxon>Eutheria</taxon>
        <taxon>Laurasiatheria</taxon>
        <taxon>Carnivora</taxon>
        <taxon>Caniformia</taxon>
        <taxon>Musteloidea</taxon>
        <taxon>Mustelidae</taxon>
        <taxon>Guloninae</taxon>
        <taxon>Gulo</taxon>
    </lineage>
</organism>
<name>A0A9X9LM50_GULGU</name>
<dbReference type="AlphaFoldDB" id="A0A9X9LM50"/>
<dbReference type="Proteomes" id="UP000269945">
    <property type="component" value="Unassembled WGS sequence"/>
</dbReference>
<protein>
    <submittedName>
        <fullName evidence="1">Uncharacterized protein</fullName>
    </submittedName>
</protein>